<comment type="caution">
    <text evidence="3">The sequence shown here is derived from an EMBL/GenBank/DDBJ whole genome shotgun (WGS) entry which is preliminary data.</text>
</comment>
<dbReference type="RefSeq" id="WP_261234810.1">
    <property type="nucleotide sequence ID" value="NZ_JAMXFA010000006.1"/>
</dbReference>
<dbReference type="InterPro" id="IPR015168">
    <property type="entry name" value="SsuA/THI5"/>
</dbReference>
<dbReference type="InterPro" id="IPR027939">
    <property type="entry name" value="NMT1/THI5"/>
</dbReference>
<feature type="domain" description="SsuA/THI5-like" evidence="2">
    <location>
        <begin position="69"/>
        <end position="273"/>
    </location>
</feature>
<dbReference type="PANTHER" id="PTHR31528:SF3">
    <property type="entry name" value="THIAMINE BIOSYNTHESIS PROTEIN HI_0357-RELATED"/>
    <property type="match status" value="1"/>
</dbReference>
<evidence type="ECO:0000313" key="4">
    <source>
        <dbReference type="Proteomes" id="UP001525961"/>
    </source>
</evidence>
<organism evidence="3 4">
    <name type="scientific">Laspinema olomoucense D3b</name>
    <dbReference type="NCBI Taxonomy" id="2953688"/>
    <lineage>
        <taxon>Bacteria</taxon>
        <taxon>Bacillati</taxon>
        <taxon>Cyanobacteriota</taxon>
        <taxon>Cyanophyceae</taxon>
        <taxon>Oscillatoriophycideae</taxon>
        <taxon>Oscillatoriales</taxon>
        <taxon>Laspinemataceae</taxon>
        <taxon>Laspinema</taxon>
        <taxon>Laspinema olomoucense</taxon>
    </lineage>
</organism>
<sequence length="359" mass="39773">MPNFNDIKRRQFLKMGSLFIGTSLLTSCLNQGSQPSSSTSQGSQPSPSKSNGKLDKIKVGLSWKAEAEYGGFYQALATGIYRDYGFDVEIRPLPPQGNVTQLLMGDLVDFSIGQAVNALQAADQGIPKVTVAAIFQNEIQAFLAHPGVGNDSLAQLKGKRVFIVPGLSSIYWPFLEKQYGYTQDQQRPYNFNVTPFLLDKNSVQQGLLTSEPFLIEKEGGFKPVILLLSETGLNPYNFTLETTHKLIDSKPELVHRFVDASMKGWYSYLENPALGNELIQQDNSEMSDELLAFALGKIAEYDLIKSGDAQTLGIGAMTDERWKTLFDQLLTAGVVQDKPSYKDAYTLEFINKGVDYYLA</sequence>
<dbReference type="Proteomes" id="UP001525961">
    <property type="component" value="Unassembled WGS sequence"/>
</dbReference>
<evidence type="ECO:0000259" key="2">
    <source>
        <dbReference type="Pfam" id="PF09084"/>
    </source>
</evidence>
<gene>
    <name evidence="3" type="ORF">NG792_05615</name>
</gene>
<reference evidence="3 4" key="1">
    <citation type="journal article" date="2022" name="Front. Microbiol.">
        <title>High genomic differentiation and limited gene flow indicate recent cryptic speciation within the genus Laspinema (cyanobacteria).</title>
        <authorList>
            <person name="Stanojkovic A."/>
            <person name="Skoupy S."/>
            <person name="Skaloud P."/>
            <person name="Dvorak P."/>
        </authorList>
    </citation>
    <scope>NUCLEOTIDE SEQUENCE [LARGE SCALE GENOMIC DNA]</scope>
    <source>
        <strain evidence="3 4">D3b</strain>
    </source>
</reference>
<name>A0ABT2N610_9CYAN</name>
<feature type="compositionally biased region" description="Low complexity" evidence="1">
    <location>
        <begin position="31"/>
        <end position="51"/>
    </location>
</feature>
<accession>A0ABT2N610</accession>
<evidence type="ECO:0000313" key="3">
    <source>
        <dbReference type="EMBL" id="MCT7977175.1"/>
    </source>
</evidence>
<dbReference type="Gene3D" id="3.40.190.10">
    <property type="entry name" value="Periplasmic binding protein-like II"/>
    <property type="match status" value="2"/>
</dbReference>
<proteinExistence type="predicted"/>
<protein>
    <submittedName>
        <fullName evidence="3">ABC transporter substrate-binding protein</fullName>
    </submittedName>
</protein>
<dbReference type="SUPFAM" id="SSF53850">
    <property type="entry name" value="Periplasmic binding protein-like II"/>
    <property type="match status" value="1"/>
</dbReference>
<feature type="region of interest" description="Disordered" evidence="1">
    <location>
        <begin position="31"/>
        <end position="53"/>
    </location>
</feature>
<evidence type="ECO:0000256" key="1">
    <source>
        <dbReference type="SAM" id="MobiDB-lite"/>
    </source>
</evidence>
<dbReference type="EMBL" id="JAMXFA010000006">
    <property type="protein sequence ID" value="MCT7977175.1"/>
    <property type="molecule type" value="Genomic_DNA"/>
</dbReference>
<dbReference type="PANTHER" id="PTHR31528">
    <property type="entry name" value="4-AMINO-5-HYDROXYMETHYL-2-METHYLPYRIMIDINE PHOSPHATE SYNTHASE THI11-RELATED"/>
    <property type="match status" value="1"/>
</dbReference>
<dbReference type="Pfam" id="PF09084">
    <property type="entry name" value="NMT1"/>
    <property type="match status" value="1"/>
</dbReference>
<keyword evidence="4" id="KW-1185">Reference proteome</keyword>